<name>A0A6U9JTC8_9DINO</name>
<accession>A0A6U9JTC8</accession>
<sequence>MVVMGIETSQMSIPRDIMTKPFDIQDCRVGHEPFQSIELTDFAGATIMLDFRAVGWPENPESAEFQIRLRIKGIEQEVFATALDDIVVSDPAPWRREINYFTIPQIKARLMEIGDGSAMRGKTRKDDLLSALRVALEPRHPDPRRVVAKRGDVGRVVKPLFTDEHGDLRIGVSFIRGACINTFPHRVHLGEPMLSTGEDKIGPGSTYQVTGGSIAFRARFGSEALEYFVNSKPVPAAPGVLVPWCKAFTVHHRERLSLFKTNEGVSCHMHAKLMMQLVRHRVASDGHRFETPENASKRARIEP</sequence>
<dbReference type="AlphaFoldDB" id="A0A6U9JTC8"/>
<protein>
    <submittedName>
        <fullName evidence="1">Uncharacterized protein</fullName>
    </submittedName>
</protein>
<proteinExistence type="predicted"/>
<dbReference type="EMBL" id="HBGW01066490">
    <property type="protein sequence ID" value="CAD9614617.1"/>
    <property type="molecule type" value="Transcribed_RNA"/>
</dbReference>
<gene>
    <name evidence="1" type="ORF">BRAN1462_LOCUS42367</name>
</gene>
<reference evidence="1" key="1">
    <citation type="submission" date="2021-01" db="EMBL/GenBank/DDBJ databases">
        <authorList>
            <person name="Corre E."/>
            <person name="Pelletier E."/>
            <person name="Niang G."/>
            <person name="Scheremetjew M."/>
            <person name="Finn R."/>
            <person name="Kale V."/>
            <person name="Holt S."/>
            <person name="Cochrane G."/>
            <person name="Meng A."/>
            <person name="Brown T."/>
            <person name="Cohen L."/>
        </authorList>
    </citation>
    <scope>NUCLEOTIDE SEQUENCE</scope>
    <source>
        <strain evidence="1">RCC3387</strain>
    </source>
</reference>
<evidence type="ECO:0000313" key="1">
    <source>
        <dbReference type="EMBL" id="CAD9614617.1"/>
    </source>
</evidence>
<organism evidence="1">
    <name type="scientific">Zooxanthella nutricula</name>
    <dbReference type="NCBI Taxonomy" id="1333877"/>
    <lineage>
        <taxon>Eukaryota</taxon>
        <taxon>Sar</taxon>
        <taxon>Alveolata</taxon>
        <taxon>Dinophyceae</taxon>
        <taxon>Peridiniales</taxon>
        <taxon>Peridiniales incertae sedis</taxon>
        <taxon>Zooxanthella</taxon>
    </lineage>
</organism>